<accession>A0AA89BEJ3</accession>
<feature type="transmembrane region" description="Helical" evidence="2">
    <location>
        <begin position="27"/>
        <end position="45"/>
    </location>
</feature>
<evidence type="ECO:0000256" key="1">
    <source>
        <dbReference type="SAM" id="MobiDB-lite"/>
    </source>
</evidence>
<sequence length="449" mass="50996">MNHHHHRRPPPVHPRTTAQLLKQTTTIFTSHLLTFLFLSFLLLTFRSNVENGSHFLTSFVDRDPSLKSLLRRLDLSGTTPAAHSPHQHRPPRHHRRRPFLQLTRVGTLDDDFFSGDHHHLHSLFGPLPSSLPNASLVQLGFPSPVADNGIRASQIIHPGFSLKTLDPIDAQEEQVQNDTVSEKNDVVDMRFLIKGLEMGRRDATTLVFLVGVLSASYGYVIVGFMFTYSWLLGIVFVAVVNDFLGRYKSFTSTLWDGSYLGFRRLSGFILMKWAVRDALTQLLGIWFFGEIEDQYTFFKIFVRLKLMPFSIASSWVKGYERESAGFLLSWFLLDTLVGFIFSVDAWIAIVDSRKSGREVVKEGCHLLVAMLNSAVNIKCLEGVICGSITRWVLSALFGKLFASAFQSMMEVYFMVAWLVYYLAARSKDANSLGRTFGQREMEGFLEDLR</sequence>
<name>A0AA89BEJ3_9ASTE</name>
<dbReference type="Pfam" id="PF25105">
    <property type="entry name" value="DUF7813"/>
    <property type="match status" value="1"/>
</dbReference>
<dbReference type="AlphaFoldDB" id="A0AA89BEJ3"/>
<evidence type="ECO:0000256" key="2">
    <source>
        <dbReference type="SAM" id="Phobius"/>
    </source>
</evidence>
<organism evidence="3 4">
    <name type="scientific">Escallonia herrerae</name>
    <dbReference type="NCBI Taxonomy" id="1293975"/>
    <lineage>
        <taxon>Eukaryota</taxon>
        <taxon>Viridiplantae</taxon>
        <taxon>Streptophyta</taxon>
        <taxon>Embryophyta</taxon>
        <taxon>Tracheophyta</taxon>
        <taxon>Spermatophyta</taxon>
        <taxon>Magnoliopsida</taxon>
        <taxon>eudicotyledons</taxon>
        <taxon>Gunneridae</taxon>
        <taxon>Pentapetalae</taxon>
        <taxon>asterids</taxon>
        <taxon>campanulids</taxon>
        <taxon>Escalloniales</taxon>
        <taxon>Escalloniaceae</taxon>
        <taxon>Escallonia</taxon>
    </lineage>
</organism>
<gene>
    <name evidence="3" type="ORF">RJ639_034512</name>
</gene>
<dbReference type="PANTHER" id="PTHR36353:SF1">
    <property type="entry name" value="TRANSMEMBRANE PROTEIN"/>
    <property type="match status" value="1"/>
</dbReference>
<proteinExistence type="predicted"/>
<evidence type="ECO:0008006" key="5">
    <source>
        <dbReference type="Google" id="ProtNLM"/>
    </source>
</evidence>
<dbReference type="InterPro" id="IPR056715">
    <property type="entry name" value="DUF7813"/>
</dbReference>
<reference evidence="3" key="1">
    <citation type="submission" date="2022-12" db="EMBL/GenBank/DDBJ databases">
        <title>Draft genome assemblies for two species of Escallonia (Escalloniales).</title>
        <authorList>
            <person name="Chanderbali A."/>
            <person name="Dervinis C."/>
            <person name="Anghel I."/>
            <person name="Soltis D."/>
            <person name="Soltis P."/>
            <person name="Zapata F."/>
        </authorList>
    </citation>
    <scope>NUCLEOTIDE SEQUENCE</scope>
    <source>
        <strain evidence="3">UCBG64.0493</strain>
        <tissue evidence="3">Leaf</tissue>
    </source>
</reference>
<keyword evidence="4" id="KW-1185">Reference proteome</keyword>
<keyword evidence="2" id="KW-0812">Transmembrane</keyword>
<keyword evidence="2" id="KW-1133">Transmembrane helix</keyword>
<dbReference type="Proteomes" id="UP001188597">
    <property type="component" value="Unassembled WGS sequence"/>
</dbReference>
<protein>
    <recommendedName>
        <fullName evidence="5">Transmembrane protein</fullName>
    </recommendedName>
</protein>
<feature type="compositionally biased region" description="Basic residues" evidence="1">
    <location>
        <begin position="85"/>
        <end position="97"/>
    </location>
</feature>
<feature type="region of interest" description="Disordered" evidence="1">
    <location>
        <begin position="77"/>
        <end position="97"/>
    </location>
</feature>
<evidence type="ECO:0000313" key="3">
    <source>
        <dbReference type="EMBL" id="KAK3033737.1"/>
    </source>
</evidence>
<keyword evidence="2" id="KW-0472">Membrane</keyword>
<comment type="caution">
    <text evidence="3">The sequence shown here is derived from an EMBL/GenBank/DDBJ whole genome shotgun (WGS) entry which is preliminary data.</text>
</comment>
<feature type="transmembrane region" description="Helical" evidence="2">
    <location>
        <begin position="400"/>
        <end position="423"/>
    </location>
</feature>
<dbReference type="EMBL" id="JAVXUP010000224">
    <property type="protein sequence ID" value="KAK3033737.1"/>
    <property type="molecule type" value="Genomic_DNA"/>
</dbReference>
<evidence type="ECO:0000313" key="4">
    <source>
        <dbReference type="Proteomes" id="UP001188597"/>
    </source>
</evidence>
<dbReference type="PANTHER" id="PTHR36353">
    <property type="entry name" value="TRANSMEMBRANE PROTEIN"/>
    <property type="match status" value="1"/>
</dbReference>
<feature type="transmembrane region" description="Helical" evidence="2">
    <location>
        <begin position="228"/>
        <end position="244"/>
    </location>
</feature>
<feature type="transmembrane region" description="Helical" evidence="2">
    <location>
        <begin position="328"/>
        <end position="349"/>
    </location>
</feature>